<feature type="active site" description="Nucleophile" evidence="4">
    <location>
        <position position="52"/>
    </location>
</feature>
<dbReference type="GO" id="GO:0016042">
    <property type="term" value="P:lipid catabolic process"/>
    <property type="evidence" value="ECO:0007669"/>
    <property type="project" value="UniProtKB-UniRule"/>
</dbReference>
<feature type="domain" description="PNPLA" evidence="5">
    <location>
        <begin position="14"/>
        <end position="194"/>
    </location>
</feature>
<protein>
    <submittedName>
        <fullName evidence="6">Patatin-like phospholipase/acyl hydrolase</fullName>
    </submittedName>
</protein>
<dbReference type="GO" id="GO:0047499">
    <property type="term" value="F:calcium-independent phospholipase A2 activity"/>
    <property type="evidence" value="ECO:0007669"/>
    <property type="project" value="TreeGrafter"/>
</dbReference>
<evidence type="ECO:0000256" key="1">
    <source>
        <dbReference type="ARBA" id="ARBA00022801"/>
    </source>
</evidence>
<dbReference type="Proteomes" id="UP000252707">
    <property type="component" value="Unassembled WGS sequence"/>
</dbReference>
<dbReference type="PROSITE" id="PS51635">
    <property type="entry name" value="PNPLA"/>
    <property type="match status" value="1"/>
</dbReference>
<proteinExistence type="predicted"/>
<dbReference type="SUPFAM" id="SSF52151">
    <property type="entry name" value="FabD/lysophospholipase-like"/>
    <property type="match status" value="1"/>
</dbReference>
<keyword evidence="1 4" id="KW-0378">Hydrolase</keyword>
<dbReference type="InterPro" id="IPR002641">
    <property type="entry name" value="PNPLA_dom"/>
</dbReference>
<dbReference type="PANTHER" id="PTHR24185:SF1">
    <property type="entry name" value="CALCIUM-INDEPENDENT PHOSPHOLIPASE A2-GAMMA"/>
    <property type="match status" value="1"/>
</dbReference>
<evidence type="ECO:0000313" key="6">
    <source>
        <dbReference type="EMBL" id="RCX32807.1"/>
    </source>
</evidence>
<dbReference type="GO" id="GO:0019369">
    <property type="term" value="P:arachidonate metabolic process"/>
    <property type="evidence" value="ECO:0007669"/>
    <property type="project" value="TreeGrafter"/>
</dbReference>
<evidence type="ECO:0000259" key="5">
    <source>
        <dbReference type="PROSITE" id="PS51635"/>
    </source>
</evidence>
<dbReference type="CDD" id="cd07199">
    <property type="entry name" value="Pat17_PNPLA8_PNPLA9_like"/>
    <property type="match status" value="1"/>
</dbReference>
<feature type="short sequence motif" description="GXGXXG" evidence="4">
    <location>
        <begin position="18"/>
        <end position="23"/>
    </location>
</feature>
<dbReference type="PANTHER" id="PTHR24185">
    <property type="entry name" value="CALCIUM-INDEPENDENT PHOSPHOLIPASE A2-GAMMA"/>
    <property type="match status" value="1"/>
</dbReference>
<dbReference type="Gene3D" id="3.40.1090.10">
    <property type="entry name" value="Cytosolic phospholipase A2 catalytic domain"/>
    <property type="match status" value="1"/>
</dbReference>
<comment type="caution">
    <text evidence="6">The sequence shown here is derived from an EMBL/GenBank/DDBJ whole genome shotgun (WGS) entry which is preliminary data.</text>
</comment>
<keyword evidence="3 4" id="KW-0443">Lipid metabolism</keyword>
<evidence type="ECO:0000256" key="3">
    <source>
        <dbReference type="ARBA" id="ARBA00023098"/>
    </source>
</evidence>
<keyword evidence="2 4" id="KW-0442">Lipid degradation</keyword>
<dbReference type="AlphaFoldDB" id="A0A369CK37"/>
<accession>A0A369CK37</accession>
<dbReference type="RefSeq" id="WP_114277711.1">
    <property type="nucleotide sequence ID" value="NZ_QPJY01000001.1"/>
</dbReference>
<dbReference type="GO" id="GO:0016020">
    <property type="term" value="C:membrane"/>
    <property type="evidence" value="ECO:0007669"/>
    <property type="project" value="TreeGrafter"/>
</dbReference>
<feature type="active site" description="Proton acceptor" evidence="4">
    <location>
        <position position="181"/>
    </location>
</feature>
<evidence type="ECO:0000256" key="4">
    <source>
        <dbReference type="PROSITE-ProRule" id="PRU01161"/>
    </source>
</evidence>
<dbReference type="EMBL" id="QPJY01000001">
    <property type="protein sequence ID" value="RCX32807.1"/>
    <property type="molecule type" value="Genomic_DNA"/>
</dbReference>
<dbReference type="OrthoDB" id="9807112at2"/>
<evidence type="ECO:0000313" key="7">
    <source>
        <dbReference type="Proteomes" id="UP000252707"/>
    </source>
</evidence>
<organism evidence="6 7">
    <name type="scientific">Thioalbus denitrificans</name>
    <dbReference type="NCBI Taxonomy" id="547122"/>
    <lineage>
        <taxon>Bacteria</taxon>
        <taxon>Pseudomonadati</taxon>
        <taxon>Pseudomonadota</taxon>
        <taxon>Gammaproteobacteria</taxon>
        <taxon>Chromatiales</taxon>
        <taxon>Ectothiorhodospiraceae</taxon>
        <taxon>Thioalbus</taxon>
    </lineage>
</organism>
<dbReference type="Pfam" id="PF01734">
    <property type="entry name" value="Patatin"/>
    <property type="match status" value="1"/>
</dbReference>
<feature type="short sequence motif" description="GXSXG" evidence="4">
    <location>
        <begin position="50"/>
        <end position="54"/>
    </location>
</feature>
<gene>
    <name evidence="6" type="ORF">DFQ59_101105</name>
</gene>
<feature type="short sequence motif" description="DGA/G" evidence="4">
    <location>
        <begin position="181"/>
        <end position="183"/>
    </location>
</feature>
<name>A0A369CK37_9GAMM</name>
<keyword evidence="7" id="KW-1185">Reference proteome</keyword>
<dbReference type="InterPro" id="IPR016035">
    <property type="entry name" value="Acyl_Trfase/lysoPLipase"/>
</dbReference>
<sequence length="312" mass="34459">MDEVQLNGQPFSILTLDGGGSRGAFTLGALAEIEAQLGKKLSVHFELMYGTSTGAIIATYLATGYTAKQTFERYMEFIPRVMSCRTTNGRTAALEDVAKEEFGECEFSDARCMLAIVATRTDHRRPLIFKSNAELAQGRKATFVPGFGVPLHECLLASSAAAPFFEKRKLTIDDVEVEVIDGGFVANNPSMFALIDAERALSIKRQDIRLCAIGTGDFPVKKHWWDFAKSVWPIQLLEATLESNSNTVEILRKLTFEDVSTVRVNGVYRDTSLATDLLESDPKMLRKLFELGREAFGTQEQALAKLFGVNHG</sequence>
<reference evidence="6 7" key="1">
    <citation type="submission" date="2018-07" db="EMBL/GenBank/DDBJ databases">
        <title>Genomic Encyclopedia of Type Strains, Phase IV (KMG-IV): sequencing the most valuable type-strain genomes for metagenomic binning, comparative biology and taxonomic classification.</title>
        <authorList>
            <person name="Goeker M."/>
        </authorList>
    </citation>
    <scope>NUCLEOTIDE SEQUENCE [LARGE SCALE GENOMIC DNA]</scope>
    <source>
        <strain evidence="6 7">DSM 26407</strain>
    </source>
</reference>
<evidence type="ECO:0000256" key="2">
    <source>
        <dbReference type="ARBA" id="ARBA00022963"/>
    </source>
</evidence>